<dbReference type="InterPro" id="IPR007717">
    <property type="entry name" value="NPL4_C"/>
</dbReference>
<dbReference type="GO" id="GO:0051028">
    <property type="term" value="P:mRNA transport"/>
    <property type="evidence" value="ECO:0007669"/>
    <property type="project" value="UniProtKB-KW"/>
</dbReference>
<evidence type="ECO:0000256" key="6">
    <source>
        <dbReference type="ARBA" id="ARBA00023010"/>
    </source>
</evidence>
<feature type="domain" description="MPN" evidence="9">
    <location>
        <begin position="239"/>
        <end position="377"/>
    </location>
</feature>
<feature type="compositionally biased region" description="Polar residues" evidence="8">
    <location>
        <begin position="104"/>
        <end position="117"/>
    </location>
</feature>
<proteinExistence type="inferred from homology"/>
<dbReference type="EMBL" id="KE651168">
    <property type="protein sequence ID" value="EEB06094.2"/>
    <property type="molecule type" value="Genomic_DNA"/>
</dbReference>
<dbReference type="Pfam" id="PF05021">
    <property type="entry name" value="NPL4"/>
    <property type="match status" value="1"/>
</dbReference>
<dbReference type="GeneID" id="7047390"/>
<dbReference type="CDD" id="cd08061">
    <property type="entry name" value="MPN_NPL4"/>
    <property type="match status" value="1"/>
</dbReference>
<dbReference type="eggNOG" id="KOG2834">
    <property type="taxonomic scope" value="Eukaryota"/>
</dbReference>
<keyword evidence="6" id="KW-0653">Protein transport</keyword>
<sequence>MILRFSSKRGLFRVSVEPSDSVKRVIEKIQEFFGNSVPVKAIYLSKQPSKEKVPCTSFEGKTVGDAGFKHGDMYSVTVDEDVVQAAAPSTAKIETKNVERKDTISQNNTSAPTQVQQDDVDNELEKERGLIQRPRSVFCHHGDKGMCDYCSPLEAYDPKYLEEQKIKHLSFHAYLRKLNATTNKLNSSQSFIHPLEEPDYRVKKHCPSGHLPWPAGVCTKCQPSAITLTQQSFRMVDHVEFSSSQVINSFLDSWRQTGQQRIGYMYGRYQKYENVLLGIKAVVELIIDPAQVSESDGVTLQNPWDREAEVDKLAAACGLRRVGIIFTDLVDDGSGKGTVLCKRHAGSYFLSSLETYNSAYFQSQTPNPSKWSKSGHFGSKFVTCVLSGNEKGEIEVMAYQVSNTAVALLQADLIKPTVDPDRMMVCLEEPGRYVPDVMYSEVNEYGKAVSVNAKPAFPVSFLLVTLTHGFPENPRPMFKSTVSPLAANFDAGDETFRLRQLAKLFEPSALDNGSLSNFDVLLHIQQMGILDDTDMRVLASFASDPSHEHSAELNARPNWQTLLAILQSSL</sequence>
<dbReference type="PIRSF" id="PIRSF010052">
    <property type="entry name" value="Polyub_prc_Npl4"/>
    <property type="match status" value="1"/>
</dbReference>
<dbReference type="OMA" id="KWSRTGR"/>
<evidence type="ECO:0000259" key="9">
    <source>
        <dbReference type="PROSITE" id="PS50249"/>
    </source>
</evidence>
<dbReference type="VEuPathDB" id="FungiDB:SJAG_01134"/>
<dbReference type="JaponicusDB" id="SJAG_01134">
    <property type="gene designation" value="npl4"/>
</dbReference>
<evidence type="ECO:0000256" key="4">
    <source>
        <dbReference type="ARBA" id="ARBA00019709"/>
    </source>
</evidence>
<evidence type="ECO:0000313" key="12">
    <source>
        <dbReference type="Proteomes" id="UP000001744"/>
    </source>
</evidence>
<comment type="subcellular location">
    <subcellularLocation>
        <location evidence="2">Cytoplasm</location>
        <location evidence="2">Perinuclear region</location>
    </subcellularLocation>
    <subcellularLocation>
        <location evidence="1">Nucleus membrane</location>
        <topology evidence="1">Peripheral membrane protein</topology>
        <orientation evidence="1">Cytoplasmic side</orientation>
    </subcellularLocation>
</comment>
<dbReference type="RefSeq" id="XP_002172387.2">
    <property type="nucleotide sequence ID" value="XM_002172351.2"/>
</dbReference>
<dbReference type="InterPro" id="IPR029071">
    <property type="entry name" value="Ubiquitin-like_domsf"/>
</dbReference>
<dbReference type="InterPro" id="IPR007716">
    <property type="entry name" value="NPL4_Zn-bd_put"/>
</dbReference>
<dbReference type="PANTHER" id="PTHR12710:SF0">
    <property type="entry name" value="NUCLEAR PROTEIN LOCALIZATION PROTEIN 4 HOMOLOG"/>
    <property type="match status" value="1"/>
</dbReference>
<dbReference type="AlphaFoldDB" id="B6JZU4"/>
<keyword evidence="12" id="KW-1185">Reference proteome</keyword>
<dbReference type="STRING" id="402676.B6JZU4"/>
<dbReference type="GO" id="GO:0015031">
    <property type="term" value="P:protein transport"/>
    <property type="evidence" value="ECO:0007669"/>
    <property type="project" value="UniProtKB-KW"/>
</dbReference>
<evidence type="ECO:0000256" key="7">
    <source>
        <dbReference type="ARBA" id="ARBA00024703"/>
    </source>
</evidence>
<accession>B6JZU4</accession>
<keyword evidence="5" id="KW-0813">Transport</keyword>
<keyword evidence="5" id="KW-0509">mRNA transport</keyword>
<dbReference type="GO" id="GO:0006511">
    <property type="term" value="P:ubiquitin-dependent protein catabolic process"/>
    <property type="evidence" value="ECO:0000318"/>
    <property type="project" value="GO_Central"/>
</dbReference>
<organism evidence="10 12">
    <name type="scientific">Schizosaccharomyces japonicus (strain yFS275 / FY16936)</name>
    <name type="common">Fission yeast</name>
    <dbReference type="NCBI Taxonomy" id="402676"/>
    <lineage>
        <taxon>Eukaryota</taxon>
        <taxon>Fungi</taxon>
        <taxon>Dikarya</taxon>
        <taxon>Ascomycota</taxon>
        <taxon>Taphrinomycotina</taxon>
        <taxon>Schizosaccharomycetes</taxon>
        <taxon>Schizosaccharomycetales</taxon>
        <taxon>Schizosaccharomycetaceae</taxon>
        <taxon>Schizosaccharomyces</taxon>
    </lineage>
</organism>
<dbReference type="InterPro" id="IPR037518">
    <property type="entry name" value="MPN"/>
</dbReference>
<evidence type="ECO:0000256" key="3">
    <source>
        <dbReference type="ARBA" id="ARBA00011025"/>
    </source>
</evidence>
<evidence type="ECO:0000313" key="11">
    <source>
        <dbReference type="JaponicusDB" id="SJAG_01134"/>
    </source>
</evidence>
<reference evidence="10 12" key="1">
    <citation type="journal article" date="2011" name="Science">
        <title>Comparative functional genomics of the fission yeasts.</title>
        <authorList>
            <person name="Rhind N."/>
            <person name="Chen Z."/>
            <person name="Yassour M."/>
            <person name="Thompson D.A."/>
            <person name="Haas B.J."/>
            <person name="Habib N."/>
            <person name="Wapinski I."/>
            <person name="Roy S."/>
            <person name="Lin M.F."/>
            <person name="Heiman D.I."/>
            <person name="Young S.K."/>
            <person name="Furuya K."/>
            <person name="Guo Y."/>
            <person name="Pidoux A."/>
            <person name="Chen H.M."/>
            <person name="Robbertse B."/>
            <person name="Goldberg J.M."/>
            <person name="Aoki K."/>
            <person name="Bayne E.H."/>
            <person name="Berlin A.M."/>
            <person name="Desjardins C.A."/>
            <person name="Dobbs E."/>
            <person name="Dukaj L."/>
            <person name="Fan L."/>
            <person name="FitzGerald M.G."/>
            <person name="French C."/>
            <person name="Gujja S."/>
            <person name="Hansen K."/>
            <person name="Keifenheim D."/>
            <person name="Levin J.Z."/>
            <person name="Mosher R.A."/>
            <person name="Mueller C.A."/>
            <person name="Pfiffner J."/>
            <person name="Priest M."/>
            <person name="Russ C."/>
            <person name="Smialowska A."/>
            <person name="Swoboda P."/>
            <person name="Sykes S.M."/>
            <person name="Vaughn M."/>
            <person name="Vengrova S."/>
            <person name="Yoder R."/>
            <person name="Zeng Q."/>
            <person name="Allshire R."/>
            <person name="Baulcombe D."/>
            <person name="Birren B.W."/>
            <person name="Brown W."/>
            <person name="Ekwall K."/>
            <person name="Kellis M."/>
            <person name="Leatherwood J."/>
            <person name="Levin H."/>
            <person name="Margalit H."/>
            <person name="Martienssen R."/>
            <person name="Nieduszynski C.A."/>
            <person name="Spatafora J.W."/>
            <person name="Friedman N."/>
            <person name="Dalgaard J.Z."/>
            <person name="Baumann P."/>
            <person name="Niki H."/>
            <person name="Regev A."/>
            <person name="Nusbaum C."/>
        </authorList>
    </citation>
    <scope>NUCLEOTIDE SEQUENCE [LARGE SCALE GENOMIC DNA]</scope>
    <source>
        <strain evidence="12">yFS275 / FY16936</strain>
    </source>
</reference>
<dbReference type="GO" id="GO:0031965">
    <property type="term" value="C:nuclear membrane"/>
    <property type="evidence" value="ECO:0007669"/>
    <property type="project" value="UniProtKB-SubCell"/>
</dbReference>
<evidence type="ECO:0000256" key="1">
    <source>
        <dbReference type="ARBA" id="ARBA00004335"/>
    </source>
</evidence>
<dbReference type="InterPro" id="IPR024682">
    <property type="entry name" value="Npl4_Ub-like_dom"/>
</dbReference>
<comment type="function">
    <text evidence="7">Involved in the import of nuclear-targeted proteins into the nucleus and the export of poly(A) RNA out of the nucleus. Has a role in the endoplasmic reticulum-associated degradation (ERAD) pathway.</text>
</comment>
<dbReference type="Proteomes" id="UP000001744">
    <property type="component" value="Unassembled WGS sequence"/>
</dbReference>
<dbReference type="Gene3D" id="3.10.20.90">
    <property type="entry name" value="Phosphatidylinositol 3-kinase Catalytic Subunit, Chain A, domain 1"/>
    <property type="match status" value="1"/>
</dbReference>
<name>B6JZU4_SCHJY</name>
<dbReference type="PANTHER" id="PTHR12710">
    <property type="entry name" value="NUCLEAR PROTEIN LOCALIZATION 4"/>
    <property type="match status" value="1"/>
</dbReference>
<dbReference type="GO" id="GO:0005634">
    <property type="term" value="C:nucleus"/>
    <property type="evidence" value="ECO:0000318"/>
    <property type="project" value="GO_Central"/>
</dbReference>
<evidence type="ECO:0000313" key="10">
    <source>
        <dbReference type="EMBL" id="EEB06094.2"/>
    </source>
</evidence>
<feature type="region of interest" description="Disordered" evidence="8">
    <location>
        <begin position="93"/>
        <end position="123"/>
    </location>
</feature>
<feature type="compositionally biased region" description="Basic and acidic residues" evidence="8">
    <location>
        <begin position="93"/>
        <end position="103"/>
    </location>
</feature>
<protein>
    <recommendedName>
        <fullName evidence="4">Nuclear protein localization protein 4</fullName>
    </recommendedName>
</protein>
<dbReference type="OrthoDB" id="10251089at2759"/>
<dbReference type="InterPro" id="IPR016563">
    <property type="entry name" value="Npl4"/>
</dbReference>
<dbReference type="PROSITE" id="PS50249">
    <property type="entry name" value="MPN"/>
    <property type="match status" value="1"/>
</dbReference>
<keyword evidence="6" id="KW-0811">Translocation</keyword>
<dbReference type="Pfam" id="PF11543">
    <property type="entry name" value="UN_NPL4"/>
    <property type="match status" value="1"/>
</dbReference>
<dbReference type="GO" id="GO:0048471">
    <property type="term" value="C:perinuclear region of cytoplasm"/>
    <property type="evidence" value="ECO:0007669"/>
    <property type="project" value="UniProtKB-SubCell"/>
</dbReference>
<dbReference type="Pfam" id="PF05020">
    <property type="entry name" value="zf-NPL4"/>
    <property type="match status" value="1"/>
</dbReference>
<gene>
    <name evidence="11" type="primary">npl4</name>
    <name evidence="10" type="ORF">SJAG_01134</name>
</gene>
<evidence type="ECO:0000256" key="8">
    <source>
        <dbReference type="SAM" id="MobiDB-lite"/>
    </source>
</evidence>
<evidence type="ECO:0000256" key="2">
    <source>
        <dbReference type="ARBA" id="ARBA00004556"/>
    </source>
</evidence>
<evidence type="ECO:0000256" key="5">
    <source>
        <dbReference type="ARBA" id="ARBA00022816"/>
    </source>
</evidence>
<comment type="similarity">
    <text evidence="3">Belongs to the NPL4 family.</text>
</comment>
<dbReference type="GO" id="GO:0043130">
    <property type="term" value="F:ubiquitin binding"/>
    <property type="evidence" value="ECO:0000318"/>
    <property type="project" value="GO_Central"/>
</dbReference>
<dbReference type="SUPFAM" id="SSF54236">
    <property type="entry name" value="Ubiquitin-like"/>
    <property type="match status" value="1"/>
</dbReference>
<dbReference type="GO" id="GO:0031625">
    <property type="term" value="F:ubiquitin protein ligase binding"/>
    <property type="evidence" value="ECO:0000318"/>
    <property type="project" value="GO_Central"/>
</dbReference>
<dbReference type="HOGENOM" id="CLU_017172_0_0_1"/>